<evidence type="ECO:0000313" key="3">
    <source>
        <dbReference type="EMBL" id="MBM7571499.1"/>
    </source>
</evidence>
<name>A0ABS2N057_9BACI</name>
<feature type="domain" description="DUF418" evidence="2">
    <location>
        <begin position="229"/>
        <end position="382"/>
    </location>
</feature>
<feature type="transmembrane region" description="Helical" evidence="1">
    <location>
        <begin position="145"/>
        <end position="167"/>
    </location>
</feature>
<proteinExistence type="predicted"/>
<reference evidence="3 4" key="1">
    <citation type="submission" date="2021-01" db="EMBL/GenBank/DDBJ databases">
        <title>Genomic Encyclopedia of Type Strains, Phase IV (KMG-IV): sequencing the most valuable type-strain genomes for metagenomic binning, comparative biology and taxonomic classification.</title>
        <authorList>
            <person name="Goeker M."/>
        </authorList>
    </citation>
    <scope>NUCLEOTIDE SEQUENCE [LARGE SCALE GENOMIC DNA]</scope>
    <source>
        <strain evidence="3 4">DSM 23711</strain>
    </source>
</reference>
<organism evidence="3 4">
    <name type="scientific">Aquibacillus albus</name>
    <dbReference type="NCBI Taxonomy" id="1168171"/>
    <lineage>
        <taxon>Bacteria</taxon>
        <taxon>Bacillati</taxon>
        <taxon>Bacillota</taxon>
        <taxon>Bacilli</taxon>
        <taxon>Bacillales</taxon>
        <taxon>Bacillaceae</taxon>
        <taxon>Aquibacillus</taxon>
    </lineage>
</organism>
<keyword evidence="4" id="KW-1185">Reference proteome</keyword>
<feature type="transmembrane region" description="Helical" evidence="1">
    <location>
        <begin position="318"/>
        <end position="338"/>
    </location>
</feature>
<keyword evidence="1" id="KW-0472">Membrane</keyword>
<accession>A0ABS2N057</accession>
<feature type="transmembrane region" description="Helical" evidence="1">
    <location>
        <begin position="247"/>
        <end position="266"/>
    </location>
</feature>
<feature type="transmembrane region" description="Helical" evidence="1">
    <location>
        <begin position="99"/>
        <end position="117"/>
    </location>
</feature>
<protein>
    <recommendedName>
        <fullName evidence="2">DUF418 domain-containing protein</fullName>
    </recommendedName>
</protein>
<dbReference type="InterPro" id="IPR007349">
    <property type="entry name" value="DUF418"/>
</dbReference>
<keyword evidence="1" id="KW-0812">Transmembrane</keyword>
<feature type="transmembrane region" description="Helical" evidence="1">
    <location>
        <begin position="208"/>
        <end position="227"/>
    </location>
</feature>
<evidence type="ECO:0000259" key="2">
    <source>
        <dbReference type="Pfam" id="PF04235"/>
    </source>
</evidence>
<sequence length="398" mass="46633">MDQAGTPLSESQRLDWIDAARGFAILGIFMVNVPAFNAPFFLYGGEQDYWTNSIDHVTQNFIDVFFQASFYSLFSFLFGFGIQVIVDKWKARQRKCNQLIFRRLMILIGFGLIHAFLIWHGDILLSYGLIGLFLLLFFKRKNQTLASWAFGLLLIPTFLYSGLLYMVRDQLDWVNHEAIASSFENYGNGSIVDIWQQNYQDWIYSNGWISLILLITNILPLFLIGMVIARKRWLHDIKRYQGILKKLWVITFVIFIAVKAGPYLFGNPTWFTFFQDRVGGSASALFYVVTITLCFQSNRIKKGLYPLTYVGRMSLSNYIFQSIVNVILYYSVGFGLYGKLSPFWSVWVVLAIFIIQLFLSKWWLRHYRFGPLEWLWRRWTYQKSLVNSRKKRKAVEQG</sequence>
<keyword evidence="1" id="KW-1133">Transmembrane helix</keyword>
<gene>
    <name evidence="3" type="ORF">JOC48_001995</name>
</gene>
<dbReference type="InterPro" id="IPR052529">
    <property type="entry name" value="Bact_Transport_Assoc"/>
</dbReference>
<dbReference type="PANTHER" id="PTHR30590">
    <property type="entry name" value="INNER MEMBRANE PROTEIN"/>
    <property type="match status" value="1"/>
</dbReference>
<dbReference type="EMBL" id="JAFBDR010000009">
    <property type="protein sequence ID" value="MBM7571499.1"/>
    <property type="molecule type" value="Genomic_DNA"/>
</dbReference>
<dbReference type="Proteomes" id="UP001296943">
    <property type="component" value="Unassembled WGS sequence"/>
</dbReference>
<dbReference type="Pfam" id="PF04235">
    <property type="entry name" value="DUF418"/>
    <property type="match status" value="1"/>
</dbReference>
<comment type="caution">
    <text evidence="3">The sequence shown here is derived from an EMBL/GenBank/DDBJ whole genome shotgun (WGS) entry which is preliminary data.</text>
</comment>
<feature type="transmembrane region" description="Helical" evidence="1">
    <location>
        <begin position="344"/>
        <end position="364"/>
    </location>
</feature>
<feature type="transmembrane region" description="Helical" evidence="1">
    <location>
        <begin position="123"/>
        <end position="138"/>
    </location>
</feature>
<feature type="transmembrane region" description="Helical" evidence="1">
    <location>
        <begin position="23"/>
        <end position="44"/>
    </location>
</feature>
<feature type="transmembrane region" description="Helical" evidence="1">
    <location>
        <begin position="64"/>
        <end position="87"/>
    </location>
</feature>
<dbReference type="PANTHER" id="PTHR30590:SF2">
    <property type="entry name" value="INNER MEMBRANE PROTEIN"/>
    <property type="match status" value="1"/>
</dbReference>
<dbReference type="RefSeq" id="WP_204499155.1">
    <property type="nucleotide sequence ID" value="NZ_JAFBDR010000009.1"/>
</dbReference>
<evidence type="ECO:0000256" key="1">
    <source>
        <dbReference type="SAM" id="Phobius"/>
    </source>
</evidence>
<evidence type="ECO:0000313" key="4">
    <source>
        <dbReference type="Proteomes" id="UP001296943"/>
    </source>
</evidence>
<feature type="transmembrane region" description="Helical" evidence="1">
    <location>
        <begin position="278"/>
        <end position="297"/>
    </location>
</feature>